<gene>
    <name evidence="4" type="ORF">Prudu_644S000200</name>
</gene>
<evidence type="ECO:0000313" key="4">
    <source>
        <dbReference type="EMBL" id="BBN68922.1"/>
    </source>
</evidence>
<protein>
    <recommendedName>
        <fullName evidence="5">ATG8-interacting protein 1</fullName>
    </recommendedName>
</protein>
<feature type="chain" id="PRO_5023890870" description="ATG8-interacting protein 1" evidence="3">
    <location>
        <begin position="20"/>
        <end position="353"/>
    </location>
</feature>
<keyword evidence="2" id="KW-0812">Transmembrane</keyword>
<name>A0A5H2XPH5_PRUDU</name>
<proteinExistence type="predicted"/>
<accession>A0A5H2XPH5</accession>
<organism evidence="4">
    <name type="scientific">Prunus dulcis</name>
    <name type="common">Almond</name>
    <name type="synonym">Amygdalus dulcis</name>
    <dbReference type="NCBI Taxonomy" id="3755"/>
    <lineage>
        <taxon>Eukaryota</taxon>
        <taxon>Viridiplantae</taxon>
        <taxon>Streptophyta</taxon>
        <taxon>Embryophyta</taxon>
        <taxon>Tracheophyta</taxon>
        <taxon>Spermatophyta</taxon>
        <taxon>Magnoliopsida</taxon>
        <taxon>eudicotyledons</taxon>
        <taxon>Gunneridae</taxon>
        <taxon>Pentapetalae</taxon>
        <taxon>rosids</taxon>
        <taxon>fabids</taxon>
        <taxon>Rosales</taxon>
        <taxon>Rosaceae</taxon>
        <taxon>Amygdaloideae</taxon>
        <taxon>Amygdaleae</taxon>
        <taxon>Prunus</taxon>
    </lineage>
</organism>
<feature type="compositionally biased region" description="Polar residues" evidence="1">
    <location>
        <begin position="211"/>
        <end position="221"/>
    </location>
</feature>
<keyword evidence="2" id="KW-1133">Transmembrane helix</keyword>
<feature type="signal peptide" evidence="3">
    <location>
        <begin position="1"/>
        <end position="19"/>
    </location>
</feature>
<feature type="non-terminal residue" evidence="4">
    <location>
        <position position="1"/>
    </location>
</feature>
<feature type="transmembrane region" description="Helical" evidence="2">
    <location>
        <begin position="257"/>
        <end position="274"/>
    </location>
</feature>
<dbReference type="PANTHER" id="PTHR34797">
    <property type="entry name" value="ATG8-INTERACTING PROTEIN 2"/>
    <property type="match status" value="1"/>
</dbReference>
<sequence>QHVIRLLRISLLILRMADNEELEESTARGNGWEVVSLTESTYAASPGPQGVELNNDGKINTFGEQAETSHALFMSGHFVFPPSQHENLPVETDSSKIHSEHVDKDAVTEAEIGIEGGRSSGNEEETLTLKGMNVPDEFTGMPFSKEKDNMLSIGGTDFEEGATLEGSMADKEQTIYDAAKYSLDGETALGGSTPYGESTALPGRIEPSEQGLDSSKDISQSPRPPHDDKFDVSGLPCGAWWKRRAASLYCHAKEANAYWSIFVAAAVMGLVLLGQRWQNERWQALQQKWQLSVNDQLAARAEDPLSGSAPQATLKMMTKNTTGLEGEGYTDEGVKTLYCKPINRRLSKMNKIG</sequence>
<dbReference type="InterPro" id="IPR040304">
    <property type="entry name" value="ATG8-IP-1/2"/>
</dbReference>
<dbReference type="AlphaFoldDB" id="A0A5H2XPH5"/>
<evidence type="ECO:0008006" key="5">
    <source>
        <dbReference type="Google" id="ProtNLM"/>
    </source>
</evidence>
<dbReference type="EMBL" id="AP020981">
    <property type="protein sequence ID" value="BBN68922.1"/>
    <property type="molecule type" value="Genomic_DNA"/>
</dbReference>
<reference evidence="4" key="1">
    <citation type="journal article" date="2019" name="Science">
        <title>Mutation of a bHLH transcription factor allowed almond domestication.</title>
        <authorList>
            <person name="Sanchez-Perez R."/>
            <person name="Pavan S."/>
            <person name="Mazzeo R."/>
            <person name="Moldovan C."/>
            <person name="Aiese Cigliano R."/>
            <person name="Del Cueto J."/>
            <person name="Ricciardi F."/>
            <person name="Lotti C."/>
            <person name="Ricciardi L."/>
            <person name="Dicenta F."/>
            <person name="Lopez-Marques R.L."/>
            <person name="Lindberg Moller B."/>
        </authorList>
    </citation>
    <scope>NUCLEOTIDE SEQUENCE</scope>
</reference>
<evidence type="ECO:0000256" key="1">
    <source>
        <dbReference type="SAM" id="MobiDB-lite"/>
    </source>
</evidence>
<dbReference type="PANTHER" id="PTHR34797:SF1">
    <property type="entry name" value="ATG8-INTERACTING PROTEIN 2"/>
    <property type="match status" value="1"/>
</dbReference>
<feature type="region of interest" description="Disordered" evidence="1">
    <location>
        <begin position="189"/>
        <end position="230"/>
    </location>
</feature>
<keyword evidence="2" id="KW-0472">Membrane</keyword>
<keyword evidence="3" id="KW-0732">Signal</keyword>
<evidence type="ECO:0000256" key="3">
    <source>
        <dbReference type="SAM" id="SignalP"/>
    </source>
</evidence>
<evidence type="ECO:0000256" key="2">
    <source>
        <dbReference type="SAM" id="Phobius"/>
    </source>
</evidence>